<dbReference type="SUPFAM" id="SSF52172">
    <property type="entry name" value="CheY-like"/>
    <property type="match status" value="1"/>
</dbReference>
<feature type="modified residue" description="4-aspartylphosphate" evidence="3">
    <location>
        <position position="55"/>
    </location>
</feature>
<dbReference type="RefSeq" id="WP_055337947.1">
    <property type="nucleotide sequence ID" value="NZ_CDNF01000033.1"/>
</dbReference>
<feature type="domain" description="HTH LytTR-type" evidence="5">
    <location>
        <begin position="129"/>
        <end position="227"/>
    </location>
</feature>
<comment type="function">
    <text evidence="2">May play the central regulatory role in sporulation. It may be an element of the effector pathway responsible for the activation of sporulation genes in response to nutritional stress. Spo0A may act in concert with spo0H (a sigma factor) to control the expression of some genes that are critical to the sporulation process.</text>
</comment>
<dbReference type="InterPro" id="IPR046947">
    <property type="entry name" value="LytR-like"/>
</dbReference>
<evidence type="ECO:0000256" key="2">
    <source>
        <dbReference type="ARBA" id="ARBA00024867"/>
    </source>
</evidence>
<dbReference type="SMART" id="SM00448">
    <property type="entry name" value="REC"/>
    <property type="match status" value="1"/>
</dbReference>
<dbReference type="InterPro" id="IPR011006">
    <property type="entry name" value="CheY-like_superfamily"/>
</dbReference>
<gene>
    <name evidence="6" type="primary">virR_2</name>
    <name evidence="6" type="ORF">R28058_30011</name>
</gene>
<dbReference type="Pfam" id="PF00072">
    <property type="entry name" value="Response_reg"/>
    <property type="match status" value="1"/>
</dbReference>
<evidence type="ECO:0000313" key="7">
    <source>
        <dbReference type="Proteomes" id="UP000049127"/>
    </source>
</evidence>
<dbReference type="PROSITE" id="PS50930">
    <property type="entry name" value="HTH_LYTTR"/>
    <property type="match status" value="1"/>
</dbReference>
<dbReference type="SMART" id="SM00850">
    <property type="entry name" value="LytTR"/>
    <property type="match status" value="1"/>
</dbReference>
<evidence type="ECO:0000256" key="3">
    <source>
        <dbReference type="PROSITE-ProRule" id="PRU00169"/>
    </source>
</evidence>
<dbReference type="Gene3D" id="2.40.50.1020">
    <property type="entry name" value="LytTr DNA-binding domain"/>
    <property type="match status" value="1"/>
</dbReference>
<evidence type="ECO:0000313" key="6">
    <source>
        <dbReference type="EMBL" id="CEQ05284.1"/>
    </source>
</evidence>
<feature type="domain" description="Response regulatory" evidence="4">
    <location>
        <begin position="3"/>
        <end position="118"/>
    </location>
</feature>
<accession>A0A0C7QQY9</accession>
<proteinExistence type="predicted"/>
<dbReference type="Proteomes" id="UP000049127">
    <property type="component" value="Unassembled WGS sequence"/>
</dbReference>
<keyword evidence="3" id="KW-0597">Phosphoprotein</keyword>
<reference evidence="6 7" key="1">
    <citation type="submission" date="2015-01" db="EMBL/GenBank/DDBJ databases">
        <authorList>
            <person name="Aslett A.Martin."/>
            <person name="De Silva Nishadi"/>
        </authorList>
    </citation>
    <scope>NUCLEOTIDE SEQUENCE [LARGE SCALE GENOMIC DNA]</scope>
    <source>
        <strain evidence="6 7">R28058</strain>
    </source>
</reference>
<dbReference type="AlphaFoldDB" id="A0A0C7QQY9"/>
<dbReference type="InterPro" id="IPR007492">
    <property type="entry name" value="LytTR_DNA-bd_dom"/>
</dbReference>
<sequence>MLKIAICEDEQSQRELVKNYINRSLLNKNYEIFEFKSGEELISNYPQKLDILFLDIQMEEINGMDTARTIRIFDNNVEIIFITGIWDYVQEGYEVRAYRYIIKPIEFGNFDSQLNLCIREIENKKRPSVVVTYKGEVNKIELGSIVYIETDNRNTLIHTKQKSYKSNMGINKIEKHLEGLTFFRCHNSFIINLEHINKIGQDSVFLGKYEVQVSRHKMKDLKIQFTSLLGDKL</sequence>
<dbReference type="GO" id="GO:0003677">
    <property type="term" value="F:DNA binding"/>
    <property type="evidence" value="ECO:0007669"/>
    <property type="project" value="UniProtKB-KW"/>
</dbReference>
<evidence type="ECO:0000259" key="5">
    <source>
        <dbReference type="PROSITE" id="PS50930"/>
    </source>
</evidence>
<dbReference type="EMBL" id="CEKZ01000024">
    <property type="protein sequence ID" value="CEQ05284.1"/>
    <property type="molecule type" value="Genomic_DNA"/>
</dbReference>
<dbReference type="InterPro" id="IPR001789">
    <property type="entry name" value="Sig_transdc_resp-reg_receiver"/>
</dbReference>
<dbReference type="GO" id="GO:0000156">
    <property type="term" value="F:phosphorelay response regulator activity"/>
    <property type="evidence" value="ECO:0007669"/>
    <property type="project" value="InterPro"/>
</dbReference>
<keyword evidence="6" id="KW-0238">DNA-binding</keyword>
<protein>
    <recommendedName>
        <fullName evidence="1">Stage 0 sporulation protein A homolog</fullName>
    </recommendedName>
</protein>
<organism evidence="6 7">
    <name type="scientific">Paraclostridium sordellii</name>
    <name type="common">Clostridium sordellii</name>
    <dbReference type="NCBI Taxonomy" id="1505"/>
    <lineage>
        <taxon>Bacteria</taxon>
        <taxon>Bacillati</taxon>
        <taxon>Bacillota</taxon>
        <taxon>Clostridia</taxon>
        <taxon>Peptostreptococcales</taxon>
        <taxon>Peptostreptococcaceae</taxon>
        <taxon>Paraclostridium</taxon>
    </lineage>
</organism>
<name>A0A0C7QQY9_PARSO</name>
<dbReference type="PANTHER" id="PTHR37299">
    <property type="entry name" value="TRANSCRIPTIONAL REGULATOR-RELATED"/>
    <property type="match status" value="1"/>
</dbReference>
<evidence type="ECO:0000256" key="1">
    <source>
        <dbReference type="ARBA" id="ARBA00018672"/>
    </source>
</evidence>
<dbReference type="Pfam" id="PF04397">
    <property type="entry name" value="LytTR"/>
    <property type="match status" value="1"/>
</dbReference>
<dbReference type="PANTHER" id="PTHR37299:SF1">
    <property type="entry name" value="STAGE 0 SPORULATION PROTEIN A HOMOLOG"/>
    <property type="match status" value="1"/>
</dbReference>
<evidence type="ECO:0000259" key="4">
    <source>
        <dbReference type="PROSITE" id="PS50110"/>
    </source>
</evidence>
<dbReference type="Gene3D" id="3.40.50.2300">
    <property type="match status" value="1"/>
</dbReference>
<dbReference type="PROSITE" id="PS50110">
    <property type="entry name" value="RESPONSE_REGULATORY"/>
    <property type="match status" value="1"/>
</dbReference>